<gene>
    <name evidence="2" type="ORF">IAB73_02020</name>
</gene>
<dbReference type="AlphaFoldDB" id="A0A9D1CPL9"/>
<dbReference type="PANTHER" id="PTHR33594:SF1">
    <property type="entry name" value="HD_PDEASE DOMAIN-CONTAINING PROTEIN"/>
    <property type="match status" value="1"/>
</dbReference>
<dbReference type="Gene3D" id="1.10.472.50">
    <property type="entry name" value="HD-domain/PDEase-like"/>
    <property type="match status" value="1"/>
</dbReference>
<evidence type="ECO:0000313" key="2">
    <source>
        <dbReference type="EMBL" id="HIQ70971.1"/>
    </source>
</evidence>
<dbReference type="SMART" id="SM00471">
    <property type="entry name" value="HDc"/>
    <property type="match status" value="1"/>
</dbReference>
<reference evidence="2" key="2">
    <citation type="journal article" date="2021" name="PeerJ">
        <title>Extensive microbial diversity within the chicken gut microbiome revealed by metagenomics and culture.</title>
        <authorList>
            <person name="Gilroy R."/>
            <person name="Ravi A."/>
            <person name="Getino M."/>
            <person name="Pursley I."/>
            <person name="Horton D.L."/>
            <person name="Alikhan N.F."/>
            <person name="Baker D."/>
            <person name="Gharbi K."/>
            <person name="Hall N."/>
            <person name="Watson M."/>
            <person name="Adriaenssens E.M."/>
            <person name="Foster-Nyarko E."/>
            <person name="Jarju S."/>
            <person name="Secka A."/>
            <person name="Antonio M."/>
            <person name="Oren A."/>
            <person name="Chaudhuri R.R."/>
            <person name="La Ragione R."/>
            <person name="Hildebrand F."/>
            <person name="Pallen M.J."/>
        </authorList>
    </citation>
    <scope>NUCLEOTIDE SEQUENCE</scope>
    <source>
        <strain evidence="2">ChiSxjej2B14-6234</strain>
    </source>
</reference>
<evidence type="ECO:0000313" key="3">
    <source>
        <dbReference type="Proteomes" id="UP000886887"/>
    </source>
</evidence>
<organism evidence="2 3">
    <name type="scientific">Candidatus Onthenecus intestinigallinarum</name>
    <dbReference type="NCBI Taxonomy" id="2840875"/>
    <lineage>
        <taxon>Bacteria</taxon>
        <taxon>Bacillati</taxon>
        <taxon>Bacillota</taxon>
        <taxon>Clostridia</taxon>
        <taxon>Eubacteriales</taxon>
        <taxon>Candidatus Onthenecus</taxon>
    </lineage>
</organism>
<dbReference type="SUPFAM" id="SSF109604">
    <property type="entry name" value="HD-domain/PDEase-like"/>
    <property type="match status" value="1"/>
</dbReference>
<evidence type="ECO:0000259" key="1">
    <source>
        <dbReference type="PROSITE" id="PS51831"/>
    </source>
</evidence>
<dbReference type="CDD" id="cd00077">
    <property type="entry name" value="HDc"/>
    <property type="match status" value="1"/>
</dbReference>
<dbReference type="Pfam" id="PF01966">
    <property type="entry name" value="HD"/>
    <property type="match status" value="1"/>
</dbReference>
<dbReference type="Proteomes" id="UP000886887">
    <property type="component" value="Unassembled WGS sequence"/>
</dbReference>
<sequence length="214" mass="24199">MDQDMLRGMMDEVKAFFAGESSGHDYAHTLRVYRLATRIAEREGADLDVVRLAALLHDVDDVKLSPATHAGKDHAVALMRAHDVAEATIRTVCALIEEVSFAGDDTVAPASIEGQCVQDADRLDAIGAIGIARAFAYGGHHNRAMHDPDERPNLHMTRDEYRRHVSTSVNHFYEKLFRLKDLMNTQTAREIAAHRDRFMHEYIDEFLLEWDGER</sequence>
<dbReference type="PANTHER" id="PTHR33594">
    <property type="entry name" value="SUPERFAMILY HYDROLASE, PUTATIVE (AFU_ORTHOLOGUE AFUA_1G03035)-RELATED"/>
    <property type="match status" value="1"/>
</dbReference>
<feature type="domain" description="HD" evidence="1">
    <location>
        <begin position="25"/>
        <end position="126"/>
    </location>
</feature>
<proteinExistence type="predicted"/>
<name>A0A9D1CPL9_9FIRM</name>
<protein>
    <submittedName>
        <fullName evidence="2">HD domain-containing protein</fullName>
    </submittedName>
</protein>
<dbReference type="EMBL" id="DVFJ01000006">
    <property type="protein sequence ID" value="HIQ70971.1"/>
    <property type="molecule type" value="Genomic_DNA"/>
</dbReference>
<accession>A0A9D1CPL9</accession>
<dbReference type="InterPro" id="IPR003607">
    <property type="entry name" value="HD/PDEase_dom"/>
</dbReference>
<comment type="caution">
    <text evidence="2">The sequence shown here is derived from an EMBL/GenBank/DDBJ whole genome shotgun (WGS) entry which is preliminary data.</text>
</comment>
<dbReference type="Gene3D" id="1.20.58.1910">
    <property type="match status" value="1"/>
</dbReference>
<reference evidence="2" key="1">
    <citation type="submission" date="2020-10" db="EMBL/GenBank/DDBJ databases">
        <authorList>
            <person name="Gilroy R."/>
        </authorList>
    </citation>
    <scope>NUCLEOTIDE SEQUENCE</scope>
    <source>
        <strain evidence="2">ChiSxjej2B14-6234</strain>
    </source>
</reference>
<dbReference type="PROSITE" id="PS51831">
    <property type="entry name" value="HD"/>
    <property type="match status" value="1"/>
</dbReference>
<dbReference type="InterPro" id="IPR006674">
    <property type="entry name" value="HD_domain"/>
</dbReference>